<dbReference type="PANTHER" id="PTHR45669:SF26">
    <property type="entry name" value="GLUTAREDOXIN DOMAIN-CONTAINING PROTEIN"/>
    <property type="match status" value="1"/>
</dbReference>
<name>A0A9Q0K0E2_9MAGN</name>
<accession>A0A9Q0K0E2</accession>
<keyword evidence="2" id="KW-1185">Reference proteome</keyword>
<dbReference type="InterPro" id="IPR036249">
    <property type="entry name" value="Thioredoxin-like_sf"/>
</dbReference>
<evidence type="ECO:0000313" key="1">
    <source>
        <dbReference type="EMBL" id="KAJ4958546.1"/>
    </source>
</evidence>
<dbReference type="PROSITE" id="PS51354">
    <property type="entry name" value="GLUTAREDOXIN_2"/>
    <property type="match status" value="1"/>
</dbReference>
<dbReference type="Proteomes" id="UP001141806">
    <property type="component" value="Unassembled WGS sequence"/>
</dbReference>
<dbReference type="EMBL" id="JAMYWD010000010">
    <property type="protein sequence ID" value="KAJ4958546.1"/>
    <property type="molecule type" value="Genomic_DNA"/>
</dbReference>
<dbReference type="PANTHER" id="PTHR45669">
    <property type="entry name" value="GLUTAREDOXIN DOMAIN-CONTAINING CYSTEINE-RICH PROTEIN CG12206-RELATED"/>
    <property type="match status" value="1"/>
</dbReference>
<sequence length="144" mass="16495">MFLNENFFNEKPLVGFFSGCSGSSVAGSFNYNCLESCPALSALAETIATEEEETIATEEEERERKKGISAILGSKEQIMLLRVFIGGRYISGAEEIQQLHESGELKRFVEGFPSIDGEWWIQELQSLQREWPHQVFFLFYIFMF</sequence>
<dbReference type="SUPFAM" id="SSF52833">
    <property type="entry name" value="Thioredoxin-like"/>
    <property type="match status" value="1"/>
</dbReference>
<gene>
    <name evidence="1" type="ORF">NE237_025657</name>
</gene>
<dbReference type="OrthoDB" id="423313at2759"/>
<dbReference type="Gene3D" id="3.40.30.10">
    <property type="entry name" value="Glutaredoxin"/>
    <property type="match status" value="1"/>
</dbReference>
<evidence type="ECO:0000313" key="2">
    <source>
        <dbReference type="Proteomes" id="UP001141806"/>
    </source>
</evidence>
<comment type="caution">
    <text evidence="1">The sequence shown here is derived from an EMBL/GenBank/DDBJ whole genome shotgun (WGS) entry which is preliminary data.</text>
</comment>
<reference evidence="1" key="1">
    <citation type="journal article" date="2023" name="Plant J.">
        <title>The genome of the king protea, Protea cynaroides.</title>
        <authorList>
            <person name="Chang J."/>
            <person name="Duong T.A."/>
            <person name="Schoeman C."/>
            <person name="Ma X."/>
            <person name="Roodt D."/>
            <person name="Barker N."/>
            <person name="Li Z."/>
            <person name="Van de Peer Y."/>
            <person name="Mizrachi E."/>
        </authorList>
    </citation>
    <scope>NUCLEOTIDE SEQUENCE</scope>
    <source>
        <tissue evidence="1">Young leaves</tissue>
    </source>
</reference>
<dbReference type="AlphaFoldDB" id="A0A9Q0K0E2"/>
<organism evidence="1 2">
    <name type="scientific">Protea cynaroides</name>
    <dbReference type="NCBI Taxonomy" id="273540"/>
    <lineage>
        <taxon>Eukaryota</taxon>
        <taxon>Viridiplantae</taxon>
        <taxon>Streptophyta</taxon>
        <taxon>Embryophyta</taxon>
        <taxon>Tracheophyta</taxon>
        <taxon>Spermatophyta</taxon>
        <taxon>Magnoliopsida</taxon>
        <taxon>Proteales</taxon>
        <taxon>Proteaceae</taxon>
        <taxon>Protea</taxon>
    </lineage>
</organism>
<proteinExistence type="predicted"/>
<protein>
    <submittedName>
        <fullName evidence="1">Uncharacterized protein</fullName>
    </submittedName>
</protein>